<organism evidence="3 4">
    <name type="scientific">Magnusiomyces paraingens</name>
    <dbReference type="NCBI Taxonomy" id="2606893"/>
    <lineage>
        <taxon>Eukaryota</taxon>
        <taxon>Fungi</taxon>
        <taxon>Dikarya</taxon>
        <taxon>Ascomycota</taxon>
        <taxon>Saccharomycotina</taxon>
        <taxon>Dipodascomycetes</taxon>
        <taxon>Dipodascales</taxon>
        <taxon>Dipodascaceae</taxon>
        <taxon>Magnusiomyces</taxon>
    </lineage>
</organism>
<keyword evidence="4" id="KW-1185">Reference proteome</keyword>
<dbReference type="GeneID" id="43581423"/>
<accession>A0A5E8BF25</accession>
<dbReference type="EMBL" id="CABVLU010000002">
    <property type="protein sequence ID" value="VVT50109.1"/>
    <property type="molecule type" value="Genomic_DNA"/>
</dbReference>
<dbReference type="Pfam" id="PF05486">
    <property type="entry name" value="SRP9-21"/>
    <property type="match status" value="1"/>
</dbReference>
<feature type="compositionally biased region" description="Low complexity" evidence="1">
    <location>
        <begin position="44"/>
        <end position="56"/>
    </location>
</feature>
<sequence>MPGLKIPLDEFIEKSQLLIAARPETTRVTTTYTHSVPRPCLGSANNNANANNANANDNSSRGSSQGTAVHVKTFDPISGACFRTSLTRVNELGRVMMALGPQGVSSVSGGTSGSTTNADAGAGASASASGSASEGETAIQGLAAAMLGEKSV</sequence>
<feature type="domain" description="SRP9" evidence="2">
    <location>
        <begin position="8"/>
        <end position="105"/>
    </location>
</feature>
<dbReference type="InterPro" id="IPR039432">
    <property type="entry name" value="SRP9_dom"/>
</dbReference>
<evidence type="ECO:0000313" key="4">
    <source>
        <dbReference type="Proteomes" id="UP000398389"/>
    </source>
</evidence>
<gene>
    <name evidence="3" type="ORF">SAPINGB_P002605</name>
</gene>
<evidence type="ECO:0000313" key="3">
    <source>
        <dbReference type="EMBL" id="VVT50109.1"/>
    </source>
</evidence>
<reference evidence="3 4" key="1">
    <citation type="submission" date="2019-09" db="EMBL/GenBank/DDBJ databases">
        <authorList>
            <person name="Brejova B."/>
        </authorList>
    </citation>
    <scope>NUCLEOTIDE SEQUENCE [LARGE SCALE GENOMIC DNA]</scope>
</reference>
<evidence type="ECO:0000259" key="2">
    <source>
        <dbReference type="Pfam" id="PF05486"/>
    </source>
</evidence>
<dbReference type="OrthoDB" id="5419752at2759"/>
<evidence type="ECO:0000256" key="1">
    <source>
        <dbReference type="SAM" id="MobiDB-lite"/>
    </source>
</evidence>
<feature type="region of interest" description="Disordered" evidence="1">
    <location>
        <begin position="103"/>
        <end position="135"/>
    </location>
</feature>
<name>A0A5E8BF25_9ASCO</name>
<proteinExistence type="predicted"/>
<feature type="compositionally biased region" description="Polar residues" evidence="1">
    <location>
        <begin position="57"/>
        <end position="67"/>
    </location>
</feature>
<dbReference type="AlphaFoldDB" id="A0A5E8BF25"/>
<protein>
    <recommendedName>
        <fullName evidence="2">SRP9 domain-containing protein</fullName>
    </recommendedName>
</protein>
<dbReference type="RefSeq" id="XP_031853214.1">
    <property type="nucleotide sequence ID" value="XM_031997323.1"/>
</dbReference>
<feature type="region of interest" description="Disordered" evidence="1">
    <location>
        <begin position="32"/>
        <end position="67"/>
    </location>
</feature>
<dbReference type="Proteomes" id="UP000398389">
    <property type="component" value="Unassembled WGS sequence"/>
</dbReference>